<dbReference type="InterPro" id="IPR056343">
    <property type="entry name" value="CFAP47_dom"/>
</dbReference>
<feature type="domain" description="Cilia- and flagella-associated protein 47" evidence="1">
    <location>
        <begin position="1085"/>
        <end position="1169"/>
    </location>
</feature>
<dbReference type="EMBL" id="FZQP02005554">
    <property type="protein sequence ID" value="VVD01792.1"/>
    <property type="molecule type" value="Genomic_DNA"/>
</dbReference>
<reference evidence="2 3" key="1">
    <citation type="submission" date="2017-07" db="EMBL/GenBank/DDBJ databases">
        <authorList>
            <person name="Talla V."/>
            <person name="Backstrom N."/>
        </authorList>
    </citation>
    <scope>NUCLEOTIDE SEQUENCE [LARGE SCALE GENOMIC DNA]</scope>
</reference>
<evidence type="ECO:0000313" key="3">
    <source>
        <dbReference type="Proteomes" id="UP000324832"/>
    </source>
</evidence>
<dbReference type="Proteomes" id="UP000324832">
    <property type="component" value="Unassembled WGS sequence"/>
</dbReference>
<keyword evidence="3" id="KW-1185">Reference proteome</keyword>
<dbReference type="GO" id="GO:0005929">
    <property type="term" value="C:cilium"/>
    <property type="evidence" value="ECO:0007669"/>
    <property type="project" value="TreeGrafter"/>
</dbReference>
<evidence type="ECO:0000259" key="1">
    <source>
        <dbReference type="Pfam" id="PF24529"/>
    </source>
</evidence>
<dbReference type="PANTHER" id="PTHR45912:SF3">
    <property type="entry name" value="CILIA- AND FLAGELLA-ASSOCIATED PROTEIN 47"/>
    <property type="match status" value="1"/>
</dbReference>
<name>A0A5E4QX35_9NEOP</name>
<sequence>MYNTFQLQKFEEAREISAFHRAFTITQYTERSVEITFTPSSECVSNAKRNKNFDNQFVFDLRLIKVDGSRCCYNEYHSEVGRYYISGQFDYCKLSHTPEKIEFGDIMLNTKKSKCIRIWNKSKLNSANIKYALVSGFEVIPNKFCVPPNTSKKIQISVKPNQVKMKDRIVFQIRNPHDKIDTEGDNNNYIEFTVEISLNVTYHKKHTDVKIESLHKLNEKSHLYTYLGKELDTRLKRREISKKYLQISKSCHTKKSIHETFCTGKDRCYSDVSIKVPTQRPNFCDKPVELITAYDLFDVVFMPFCLNFGKVAISTYGEHEITIKNKTKFAFCVEFLKDNFVLFTPNKNCTYKVNLRGFTEKKIVVHCLGVKEGTFTGNFKYKIAQKYLRNQPYMLEVGDPVLSCYERSLKFGMVTTEGFVTSVPIRVHNHFNLPVTFKWDELLLDTPFEIIPKHGTVPKHSCKICDVLYICKCTKTKMHEVDLISESYNTVTIPIELSLITRKLTIKFLQPAILFKDIPLNIETFEKARLENSSREVAVFYVVEPLIPGFKIEPMAGTIRPKMIVNFQISVKIPCILEFAFDIFVKINNKENVILPVSGNVVEPKIILHPKNIYLSRIPCNMITYIPVVFQNISTLKTNVEVLNMGDDNIFNVYIAVGNERQRIYNFVVEAGQSKTVLIKVYDTFRREYEMYIPFKINDLLGPPSSVSSSTELQYYIGEHEKLYENNPKAKVKPLNKDITYCRITGVITVPWVEFSVDSFEIEYFPNHSNLIEFTMTNISKYFLHVTILTTKLAPHFSLDLSLEENHTVSNDSQLKFELDRGMRAAFVLRFHPKSHGKFTSIAPLYLDKQMTIPYYNLTFTGKRQTPLMFPSPSRLIYAPAYPNQEITQTLTLKLELLSSIEDFSYSTKEEANISVNFTGTKILTVDDITYTLLHVNVKVCSNEPCSRNITLSFSHCCGSYSDVEVSFTFTYCPLTLHSRLYVSPEENPYPFYPLKEQKEFYEYMETCTIFLEKWMFQQGFRRDLFPVIPDTFHAISSSISSQAGTKSKGINVSYLNFIKRIAGPLMKHIRKVVATGMDESFKYVKEIHDTYREIIILLRSRGANLWDLKAKFLLSYEQFVIYSNNIASKANADIILSQELISDINLFNRLNKQSWIDFILQSYKVFVMDSCFFECVCISCQPRDVLKILIDWLNDNIAHQHTALRGKGKPVRVINNITTDLTDGIAFISSIMNYCPFLNNHFALFCDIDETDEEGMIINNACLIIEAINVLRLYFPISSKDFLQPNFLLMLFFSIDLYVTLPMFKPRDTVEFNPPILRTSTRQLAISPTSQESLTFYHIILNNTRNNFNVEKVAASENGKKMFLSVKYTANFVQKERAILLVHGYNKTRIFDTYIVFILHGNAGLLNPLRKCRVTGHLYRPSRVDFLVSSPFQVNATFKLFLTDVEPTLPWEFQEEVKPRFYLRRLTLIDKEVSLSGLPKETGQDVQEQKVYLQLICLSTQVGNSWIWFRSEVGEFFIKITTQARWDLAIDTLQSKVQTWPLDPCSCGEACMLLDEGGTNTSELLHILRGENTYRISSKSLIPRIERATLSQHTNAILPIQVTIPAHDTLEKYSFTLTSDCGMDIRTYRIIFIEPMNSE</sequence>
<dbReference type="Pfam" id="PF24529">
    <property type="entry name" value="CFAP47"/>
    <property type="match status" value="1"/>
</dbReference>
<dbReference type="GO" id="GO:0060271">
    <property type="term" value="P:cilium assembly"/>
    <property type="evidence" value="ECO:0007669"/>
    <property type="project" value="TreeGrafter"/>
</dbReference>
<dbReference type="PANTHER" id="PTHR45912">
    <property type="entry name" value="CILIA- AND FLAGELLA-ASSOCIATED PROTEIN 47"/>
    <property type="match status" value="1"/>
</dbReference>
<accession>A0A5E4QX35</accession>
<proteinExistence type="predicted"/>
<evidence type="ECO:0000313" key="2">
    <source>
        <dbReference type="EMBL" id="VVD01792.1"/>
    </source>
</evidence>
<dbReference type="Gene3D" id="2.60.40.10">
    <property type="entry name" value="Immunoglobulins"/>
    <property type="match status" value="2"/>
</dbReference>
<organism evidence="2 3">
    <name type="scientific">Leptidea sinapis</name>
    <dbReference type="NCBI Taxonomy" id="189913"/>
    <lineage>
        <taxon>Eukaryota</taxon>
        <taxon>Metazoa</taxon>
        <taxon>Ecdysozoa</taxon>
        <taxon>Arthropoda</taxon>
        <taxon>Hexapoda</taxon>
        <taxon>Insecta</taxon>
        <taxon>Pterygota</taxon>
        <taxon>Neoptera</taxon>
        <taxon>Endopterygota</taxon>
        <taxon>Lepidoptera</taxon>
        <taxon>Glossata</taxon>
        <taxon>Ditrysia</taxon>
        <taxon>Papilionoidea</taxon>
        <taxon>Pieridae</taxon>
        <taxon>Dismorphiinae</taxon>
        <taxon>Leptidea</taxon>
    </lineage>
</organism>
<protein>
    <recommendedName>
        <fullName evidence="1">Cilia- and flagella-associated protein 47 domain-containing protein</fullName>
    </recommendedName>
</protein>
<dbReference type="Gene3D" id="1.10.418.10">
    <property type="entry name" value="Calponin-like domain"/>
    <property type="match status" value="1"/>
</dbReference>
<dbReference type="InterPro" id="IPR036872">
    <property type="entry name" value="CH_dom_sf"/>
</dbReference>
<dbReference type="InterPro" id="IPR013783">
    <property type="entry name" value="Ig-like_fold"/>
</dbReference>
<gene>
    <name evidence="2" type="ORF">LSINAPIS_LOCUS12132</name>
</gene>